<protein>
    <submittedName>
        <fullName evidence="1">Uncharacterized protein</fullName>
    </submittedName>
</protein>
<proteinExistence type="predicted"/>
<dbReference type="EMBL" id="MN739355">
    <property type="protein sequence ID" value="QHT00448.1"/>
    <property type="molecule type" value="Genomic_DNA"/>
</dbReference>
<dbReference type="AlphaFoldDB" id="A0A6C0C7B1"/>
<accession>A0A6C0C7B1</accession>
<organism evidence="1">
    <name type="scientific">viral metagenome</name>
    <dbReference type="NCBI Taxonomy" id="1070528"/>
    <lineage>
        <taxon>unclassified sequences</taxon>
        <taxon>metagenomes</taxon>
        <taxon>organismal metagenomes</taxon>
    </lineage>
</organism>
<name>A0A6C0C7B1_9ZZZZ</name>
<reference evidence="1" key="1">
    <citation type="journal article" date="2020" name="Nature">
        <title>Giant virus diversity and host interactions through global metagenomics.</title>
        <authorList>
            <person name="Schulz F."/>
            <person name="Roux S."/>
            <person name="Paez-Espino D."/>
            <person name="Jungbluth S."/>
            <person name="Walsh D.A."/>
            <person name="Denef V.J."/>
            <person name="McMahon K.D."/>
            <person name="Konstantinidis K.T."/>
            <person name="Eloe-Fadrosh E.A."/>
            <person name="Kyrpides N.C."/>
            <person name="Woyke T."/>
        </authorList>
    </citation>
    <scope>NUCLEOTIDE SEQUENCE</scope>
    <source>
        <strain evidence="1">GVMAG-M-3300020192-26</strain>
    </source>
</reference>
<sequence length="160" mass="18160">MSGYIPKKVLLIGSPVFSDAANFARKLLGEYINEPVFSNNILIKKQTSYYANRDGVDSADLIRYDLKITLLPIKSYSEKAEDVAIDKDYDAIIFFCSDNIFSQADVLHVLGSLETNAKMKLIHSGKILDVMNNQFRFISKWDNGVPQSRSYFIDHVLEIL</sequence>
<evidence type="ECO:0000313" key="1">
    <source>
        <dbReference type="EMBL" id="QHT00448.1"/>
    </source>
</evidence>